<evidence type="ECO:0000256" key="3">
    <source>
        <dbReference type="ARBA" id="ARBA00022741"/>
    </source>
</evidence>
<evidence type="ECO:0000256" key="1">
    <source>
        <dbReference type="ARBA" id="ARBA00004245"/>
    </source>
</evidence>
<dbReference type="GO" id="GO:0007052">
    <property type="term" value="P:mitotic spindle organization"/>
    <property type="evidence" value="ECO:0007669"/>
    <property type="project" value="TreeGrafter"/>
</dbReference>
<accession>A0A3P7YMV8</accession>
<dbReference type="PROSITE" id="PS50067">
    <property type="entry name" value="KINESIN_MOTOR_2"/>
    <property type="match status" value="1"/>
</dbReference>
<dbReference type="PROSITE" id="PS00411">
    <property type="entry name" value="KINESIN_MOTOR_1"/>
    <property type="match status" value="1"/>
</dbReference>
<dbReference type="AlphaFoldDB" id="A0A183FGQ6"/>
<sequence length="169" mass="18443">MGTEETTASVSKDTRGIIPRLVDAIFKQISESDMETNFKVLVSMLEIYDEKVQDLLSGAKDQLQIRELSGSVFVQGLSKTLVTNLQETMAQLEKGGSLRSKGQTAMNAQSSRSHAIFTISLEKSGIGDDDTGFTAKLHLVDLAGSERLKKTQAEGTRKMEGIRINEGEC</sequence>
<dbReference type="InterPro" id="IPR036961">
    <property type="entry name" value="Kinesin_motor_dom_sf"/>
</dbReference>
<dbReference type="GO" id="GO:0008017">
    <property type="term" value="F:microtubule binding"/>
    <property type="evidence" value="ECO:0007669"/>
    <property type="project" value="InterPro"/>
</dbReference>
<evidence type="ECO:0000256" key="7">
    <source>
        <dbReference type="PROSITE-ProRule" id="PRU00283"/>
    </source>
</evidence>
<gene>
    <name evidence="9" type="ORF">HPBE_LOCUS5863</name>
</gene>
<keyword evidence="6" id="KW-0206">Cytoskeleton</keyword>
<dbReference type="PANTHER" id="PTHR47969">
    <property type="entry name" value="CHROMOSOME-ASSOCIATED KINESIN KIF4A-RELATED"/>
    <property type="match status" value="1"/>
</dbReference>
<dbReference type="GO" id="GO:0005524">
    <property type="term" value="F:ATP binding"/>
    <property type="evidence" value="ECO:0007669"/>
    <property type="project" value="UniProtKB-KW"/>
</dbReference>
<dbReference type="GO" id="GO:0003777">
    <property type="term" value="F:microtubule motor activity"/>
    <property type="evidence" value="ECO:0007669"/>
    <property type="project" value="InterPro"/>
</dbReference>
<evidence type="ECO:0000256" key="5">
    <source>
        <dbReference type="ARBA" id="ARBA00023054"/>
    </source>
</evidence>
<dbReference type="GO" id="GO:0007018">
    <property type="term" value="P:microtubule-based movement"/>
    <property type="evidence" value="ECO:0007669"/>
    <property type="project" value="InterPro"/>
</dbReference>
<evidence type="ECO:0000313" key="11">
    <source>
        <dbReference type="WBParaSite" id="HPBE_0000586201-mRNA-1"/>
    </source>
</evidence>
<dbReference type="PANTHER" id="PTHR47969:SF15">
    <property type="entry name" value="CHROMOSOME-ASSOCIATED KINESIN KIF4A-RELATED"/>
    <property type="match status" value="1"/>
</dbReference>
<dbReference type="InterPro" id="IPR027640">
    <property type="entry name" value="Kinesin-like_fam"/>
</dbReference>
<evidence type="ECO:0000256" key="6">
    <source>
        <dbReference type="ARBA" id="ARBA00023212"/>
    </source>
</evidence>
<keyword evidence="4" id="KW-0067">ATP-binding</keyword>
<dbReference type="GO" id="GO:0051231">
    <property type="term" value="P:spindle elongation"/>
    <property type="evidence" value="ECO:0007669"/>
    <property type="project" value="TreeGrafter"/>
</dbReference>
<dbReference type="EMBL" id="UZAH01025554">
    <property type="protein sequence ID" value="VDO66073.1"/>
    <property type="molecule type" value="Genomic_DNA"/>
</dbReference>
<feature type="domain" description="Kinesin motor" evidence="8">
    <location>
        <begin position="1"/>
        <end position="169"/>
    </location>
</feature>
<dbReference type="WBParaSite" id="HPBE_0000586201-mRNA-1">
    <property type="protein sequence ID" value="HPBE_0000586201-mRNA-1"/>
    <property type="gene ID" value="HPBE_0000586201"/>
</dbReference>
<evidence type="ECO:0000313" key="9">
    <source>
        <dbReference type="EMBL" id="VDO66073.1"/>
    </source>
</evidence>
<comment type="caution">
    <text evidence="7">Lacks conserved residue(s) required for the propagation of feature annotation.</text>
</comment>
<name>A0A183FGQ6_HELPZ</name>
<accession>A0A183FGQ6</accession>
<evidence type="ECO:0000313" key="10">
    <source>
        <dbReference type="Proteomes" id="UP000050761"/>
    </source>
</evidence>
<keyword evidence="2" id="KW-0963">Cytoplasm</keyword>
<dbReference type="SMART" id="SM00129">
    <property type="entry name" value="KISc"/>
    <property type="match status" value="1"/>
</dbReference>
<evidence type="ECO:0000259" key="8">
    <source>
        <dbReference type="PROSITE" id="PS50067"/>
    </source>
</evidence>
<dbReference type="Pfam" id="PF00225">
    <property type="entry name" value="Kinesin"/>
    <property type="match status" value="1"/>
</dbReference>
<reference evidence="11" key="2">
    <citation type="submission" date="2019-09" db="UniProtKB">
        <authorList>
            <consortium name="WormBaseParasite"/>
        </authorList>
    </citation>
    <scope>IDENTIFICATION</scope>
</reference>
<evidence type="ECO:0000256" key="4">
    <source>
        <dbReference type="ARBA" id="ARBA00022840"/>
    </source>
</evidence>
<dbReference type="Gene3D" id="3.40.850.10">
    <property type="entry name" value="Kinesin motor domain"/>
    <property type="match status" value="1"/>
</dbReference>
<keyword evidence="3" id="KW-0547">Nucleotide-binding</keyword>
<dbReference type="OrthoDB" id="3176171at2759"/>
<protein>
    <submittedName>
        <fullName evidence="11">Kinesin motor domain-containing protein</fullName>
    </submittedName>
</protein>
<reference evidence="9 10" key="1">
    <citation type="submission" date="2018-11" db="EMBL/GenBank/DDBJ databases">
        <authorList>
            <consortium name="Pathogen Informatics"/>
        </authorList>
    </citation>
    <scope>NUCLEOTIDE SEQUENCE [LARGE SCALE GENOMIC DNA]</scope>
</reference>
<comment type="subcellular location">
    <subcellularLocation>
        <location evidence="1">Cytoplasm</location>
        <location evidence="1">Cytoskeleton</location>
    </subcellularLocation>
</comment>
<dbReference type="InterPro" id="IPR001752">
    <property type="entry name" value="Kinesin_motor_dom"/>
</dbReference>
<dbReference type="InterPro" id="IPR019821">
    <property type="entry name" value="Kinesin_motor_CS"/>
</dbReference>
<organism evidence="10 11">
    <name type="scientific">Heligmosomoides polygyrus</name>
    <name type="common">Parasitic roundworm</name>
    <dbReference type="NCBI Taxonomy" id="6339"/>
    <lineage>
        <taxon>Eukaryota</taxon>
        <taxon>Metazoa</taxon>
        <taxon>Ecdysozoa</taxon>
        <taxon>Nematoda</taxon>
        <taxon>Chromadorea</taxon>
        <taxon>Rhabditida</taxon>
        <taxon>Rhabditina</taxon>
        <taxon>Rhabditomorpha</taxon>
        <taxon>Strongyloidea</taxon>
        <taxon>Heligmosomidae</taxon>
        <taxon>Heligmosomoides</taxon>
    </lineage>
</organism>
<keyword evidence="10" id="KW-1185">Reference proteome</keyword>
<dbReference type="Proteomes" id="UP000050761">
    <property type="component" value="Unassembled WGS sequence"/>
</dbReference>
<keyword evidence="5" id="KW-0175">Coiled coil</keyword>
<proteinExistence type="inferred from homology"/>
<comment type="similarity">
    <text evidence="7">Belongs to the TRAFAC class myosin-kinesin ATPase superfamily. Kinesin family.</text>
</comment>
<evidence type="ECO:0000256" key="2">
    <source>
        <dbReference type="ARBA" id="ARBA00022490"/>
    </source>
</evidence>
<dbReference type="GO" id="GO:0005875">
    <property type="term" value="C:microtubule associated complex"/>
    <property type="evidence" value="ECO:0007669"/>
    <property type="project" value="TreeGrafter"/>
</dbReference>
<dbReference type="PRINTS" id="PR00380">
    <property type="entry name" value="KINESINHEAVY"/>
</dbReference>
<dbReference type="InterPro" id="IPR027417">
    <property type="entry name" value="P-loop_NTPase"/>
</dbReference>
<dbReference type="SUPFAM" id="SSF52540">
    <property type="entry name" value="P-loop containing nucleoside triphosphate hydrolases"/>
    <property type="match status" value="1"/>
</dbReference>